<dbReference type="GO" id="GO:0019478">
    <property type="term" value="P:D-amino acid catabolic process"/>
    <property type="evidence" value="ECO:0007669"/>
    <property type="project" value="TreeGrafter"/>
</dbReference>
<dbReference type="CTD" id="33955"/>
<dbReference type="Proteomes" id="UP000504635">
    <property type="component" value="Unplaced"/>
</dbReference>
<dbReference type="Pfam" id="PF01266">
    <property type="entry name" value="DAO"/>
    <property type="match status" value="2"/>
</dbReference>
<evidence type="ECO:0000256" key="5">
    <source>
        <dbReference type="ARBA" id="ARBA00022827"/>
    </source>
</evidence>
<dbReference type="SUPFAM" id="SSF54373">
    <property type="entry name" value="FAD-linked reductases, C-terminal domain"/>
    <property type="match status" value="1"/>
</dbReference>
<evidence type="ECO:0000256" key="6">
    <source>
        <dbReference type="ARBA" id="ARBA00023002"/>
    </source>
</evidence>
<protein>
    <submittedName>
        <fullName evidence="9">D-amino-acid oxidase isoform X2</fullName>
    </submittedName>
</protein>
<dbReference type="AlphaFoldDB" id="A0A6J2XM31"/>
<evidence type="ECO:0000256" key="2">
    <source>
        <dbReference type="ARBA" id="ARBA00004253"/>
    </source>
</evidence>
<evidence type="ECO:0000313" key="8">
    <source>
        <dbReference type="Proteomes" id="UP000504635"/>
    </source>
</evidence>
<dbReference type="Gene3D" id="3.30.9.10">
    <property type="entry name" value="D-Amino Acid Oxidase, subunit A, domain 2"/>
    <property type="match status" value="1"/>
</dbReference>
<sequence>MYNIAVIGGGCMGLASALEIQKLLKNNVQVTIFAEKFTPDTTSDIAAGLWEPYLLGETEPENLIRWGKGTYDYLTQLWQEENGGKTVQRRIEHFNELSNYDVIVNCTGLASRDLLNDLDVTPIRGQIRRVKAPWQYSSFLIDHKNEGSCYIIANTHSVVLGGTKQKSFDTTLSDADSDRFLNHLNRFIPSLKDAEVVKNVVGLRPYRSKVRLEEEFLKTPDGKTLKVVHNYGHGGSGLSLSVGCGQHAAELVVKMLRVDKNKL</sequence>
<dbReference type="Gene3D" id="3.40.50.720">
    <property type="entry name" value="NAD(P)-binding Rossmann-like Domain"/>
    <property type="match status" value="1"/>
</dbReference>
<feature type="domain" description="FAD dependent oxidoreductase" evidence="7">
    <location>
        <begin position="4"/>
        <end position="83"/>
    </location>
</feature>
<gene>
    <name evidence="9" type="primary">LOC115879169</name>
</gene>
<dbReference type="GO" id="GO:0071949">
    <property type="term" value="F:FAD binding"/>
    <property type="evidence" value="ECO:0007669"/>
    <property type="project" value="InterPro"/>
</dbReference>
<dbReference type="OrthoDB" id="2015447at2759"/>
<evidence type="ECO:0000313" key="9">
    <source>
        <dbReference type="RefSeq" id="XP_030751719.1"/>
    </source>
</evidence>
<dbReference type="PANTHER" id="PTHR11530">
    <property type="entry name" value="D-AMINO ACID OXIDASE"/>
    <property type="match status" value="1"/>
</dbReference>
<accession>A0A6J2XM31</accession>
<evidence type="ECO:0000259" key="7">
    <source>
        <dbReference type="Pfam" id="PF01266"/>
    </source>
</evidence>
<comment type="similarity">
    <text evidence="3">Belongs to the DAMOX/DASOX family.</text>
</comment>
<reference evidence="9" key="1">
    <citation type="submission" date="2025-08" db="UniProtKB">
        <authorList>
            <consortium name="RefSeq"/>
        </authorList>
    </citation>
    <scope>IDENTIFICATION</scope>
    <source>
        <tissue evidence="9">Gonads</tissue>
    </source>
</reference>
<comment type="cofactor">
    <cofactor evidence="1">
        <name>FAD</name>
        <dbReference type="ChEBI" id="CHEBI:57692"/>
    </cofactor>
</comment>
<proteinExistence type="inferred from homology"/>
<evidence type="ECO:0000256" key="3">
    <source>
        <dbReference type="ARBA" id="ARBA00006730"/>
    </source>
</evidence>
<dbReference type="GO" id="GO:0003884">
    <property type="term" value="F:D-amino-acid oxidase activity"/>
    <property type="evidence" value="ECO:0007669"/>
    <property type="project" value="InterPro"/>
</dbReference>
<keyword evidence="5" id="KW-0274">FAD</keyword>
<keyword evidence="8" id="KW-1185">Reference proteome</keyword>
<dbReference type="PANTHER" id="PTHR11530:SF11">
    <property type="entry name" value="D-ASPARTATE OXIDASE"/>
    <property type="match status" value="1"/>
</dbReference>
<dbReference type="GO" id="GO:0005782">
    <property type="term" value="C:peroxisomal matrix"/>
    <property type="evidence" value="ECO:0007669"/>
    <property type="project" value="UniProtKB-SubCell"/>
</dbReference>
<name>A0A6J2XM31_SITOR</name>
<keyword evidence="4" id="KW-0285">Flavoprotein</keyword>
<dbReference type="RefSeq" id="XP_030751719.1">
    <property type="nucleotide sequence ID" value="XM_030895859.1"/>
</dbReference>
<evidence type="ECO:0000256" key="4">
    <source>
        <dbReference type="ARBA" id="ARBA00022630"/>
    </source>
</evidence>
<evidence type="ECO:0000256" key="1">
    <source>
        <dbReference type="ARBA" id="ARBA00001974"/>
    </source>
</evidence>
<dbReference type="InterPro" id="IPR006076">
    <property type="entry name" value="FAD-dep_OxRdtase"/>
</dbReference>
<keyword evidence="6" id="KW-0560">Oxidoreductase</keyword>
<feature type="domain" description="FAD dependent oxidoreductase" evidence="7">
    <location>
        <begin position="85"/>
        <end position="251"/>
    </location>
</feature>
<organism evidence="8 9">
    <name type="scientific">Sitophilus oryzae</name>
    <name type="common">Rice weevil</name>
    <name type="synonym">Curculio oryzae</name>
    <dbReference type="NCBI Taxonomy" id="7048"/>
    <lineage>
        <taxon>Eukaryota</taxon>
        <taxon>Metazoa</taxon>
        <taxon>Ecdysozoa</taxon>
        <taxon>Arthropoda</taxon>
        <taxon>Hexapoda</taxon>
        <taxon>Insecta</taxon>
        <taxon>Pterygota</taxon>
        <taxon>Neoptera</taxon>
        <taxon>Endopterygota</taxon>
        <taxon>Coleoptera</taxon>
        <taxon>Polyphaga</taxon>
        <taxon>Cucujiformia</taxon>
        <taxon>Curculionidae</taxon>
        <taxon>Dryophthorinae</taxon>
        <taxon>Sitophilus</taxon>
    </lineage>
</organism>
<comment type="subcellular location">
    <subcellularLocation>
        <location evidence="2">Peroxisome matrix</location>
    </subcellularLocation>
</comment>
<dbReference type="SUPFAM" id="SSF51971">
    <property type="entry name" value="Nucleotide-binding domain"/>
    <property type="match status" value="1"/>
</dbReference>
<dbReference type="GeneID" id="115879169"/>
<dbReference type="InterPro" id="IPR023209">
    <property type="entry name" value="DAO"/>
</dbReference>